<feature type="region of interest" description="Disordered" evidence="15">
    <location>
        <begin position="114"/>
        <end position="138"/>
    </location>
</feature>
<feature type="region of interest" description="Disordered" evidence="15">
    <location>
        <begin position="1"/>
        <end position="24"/>
    </location>
</feature>
<evidence type="ECO:0000256" key="8">
    <source>
        <dbReference type="ARBA" id="ARBA00023125"/>
    </source>
</evidence>
<evidence type="ECO:0000256" key="3">
    <source>
        <dbReference type="ARBA" id="ARBA00022737"/>
    </source>
</evidence>
<evidence type="ECO:0000313" key="18">
    <source>
        <dbReference type="Proteomes" id="UP000191672"/>
    </source>
</evidence>
<dbReference type="Gene3D" id="3.30.160.60">
    <property type="entry name" value="Classic Zinc Finger"/>
    <property type="match status" value="2"/>
</dbReference>
<comment type="caution">
    <text evidence="17">The sequence shown here is derived from an EMBL/GenBank/DDBJ whole genome shotgun (WGS) entry which is preliminary data.</text>
</comment>
<feature type="compositionally biased region" description="Polar residues" evidence="15">
    <location>
        <begin position="197"/>
        <end position="213"/>
    </location>
</feature>
<keyword evidence="9" id="KW-0010">Activator</keyword>
<dbReference type="GO" id="GO:0030435">
    <property type="term" value="P:sporulation resulting in formation of a cellular spore"/>
    <property type="evidence" value="ECO:0007669"/>
    <property type="project" value="UniProtKB-KW"/>
</dbReference>
<evidence type="ECO:0000256" key="2">
    <source>
        <dbReference type="ARBA" id="ARBA00022723"/>
    </source>
</evidence>
<evidence type="ECO:0000313" key="17">
    <source>
        <dbReference type="EMBL" id="OQD81508.1"/>
    </source>
</evidence>
<dbReference type="GO" id="GO:0000785">
    <property type="term" value="C:chromatin"/>
    <property type="evidence" value="ECO:0007669"/>
    <property type="project" value="TreeGrafter"/>
</dbReference>
<dbReference type="GO" id="GO:0005634">
    <property type="term" value="C:nucleus"/>
    <property type="evidence" value="ECO:0007669"/>
    <property type="project" value="UniProtKB-SubCell"/>
</dbReference>
<keyword evidence="12" id="KW-0183">Conidiation</keyword>
<dbReference type="PROSITE" id="PS00028">
    <property type="entry name" value="ZINC_FINGER_C2H2_1"/>
    <property type="match status" value="2"/>
</dbReference>
<dbReference type="PANTHER" id="PTHR14003:SF19">
    <property type="entry name" value="YY2 TRANSCRIPTION FACTOR"/>
    <property type="match status" value="1"/>
</dbReference>
<evidence type="ECO:0000256" key="5">
    <source>
        <dbReference type="ARBA" id="ARBA00022833"/>
    </source>
</evidence>
<dbReference type="PROSITE" id="PS50157">
    <property type="entry name" value="ZINC_FINGER_C2H2_2"/>
    <property type="match status" value="2"/>
</dbReference>
<keyword evidence="7" id="KW-0805">Transcription regulation</keyword>
<dbReference type="STRING" id="416450.A0A1V6PWV8"/>
<feature type="domain" description="C2H2-type" evidence="16">
    <location>
        <begin position="94"/>
        <end position="123"/>
    </location>
</feature>
<keyword evidence="8" id="KW-0238">DNA-binding</keyword>
<keyword evidence="6" id="KW-0749">Sporulation</keyword>
<dbReference type="Proteomes" id="UP000191672">
    <property type="component" value="Unassembled WGS sequence"/>
</dbReference>
<feature type="domain" description="C2H2-type" evidence="16">
    <location>
        <begin position="64"/>
        <end position="93"/>
    </location>
</feature>
<feature type="region of interest" description="Disordered" evidence="15">
    <location>
        <begin position="175"/>
        <end position="213"/>
    </location>
</feature>
<evidence type="ECO:0000256" key="9">
    <source>
        <dbReference type="ARBA" id="ARBA00023159"/>
    </source>
</evidence>
<gene>
    <name evidence="17" type="ORF">PENANT_c027G11286</name>
</gene>
<evidence type="ECO:0000256" key="11">
    <source>
        <dbReference type="ARBA" id="ARBA00023242"/>
    </source>
</evidence>
<evidence type="ECO:0000256" key="4">
    <source>
        <dbReference type="ARBA" id="ARBA00022771"/>
    </source>
</evidence>
<feature type="compositionally biased region" description="Polar residues" evidence="15">
    <location>
        <begin position="175"/>
        <end position="188"/>
    </location>
</feature>
<evidence type="ECO:0000256" key="15">
    <source>
        <dbReference type="SAM" id="MobiDB-lite"/>
    </source>
</evidence>
<dbReference type="InterPro" id="IPR013087">
    <property type="entry name" value="Znf_C2H2_type"/>
</dbReference>
<dbReference type="GO" id="GO:0000978">
    <property type="term" value="F:RNA polymerase II cis-regulatory region sequence-specific DNA binding"/>
    <property type="evidence" value="ECO:0007669"/>
    <property type="project" value="TreeGrafter"/>
</dbReference>
<dbReference type="InterPro" id="IPR036236">
    <property type="entry name" value="Znf_C2H2_sf"/>
</dbReference>
<keyword evidence="3" id="KW-0677">Repeat</keyword>
<dbReference type="Pfam" id="PF00096">
    <property type="entry name" value="zf-C2H2"/>
    <property type="match status" value="1"/>
</dbReference>
<evidence type="ECO:0000256" key="14">
    <source>
        <dbReference type="PROSITE-ProRule" id="PRU00042"/>
    </source>
</evidence>
<organism evidence="17 18">
    <name type="scientific">Penicillium antarcticum</name>
    <dbReference type="NCBI Taxonomy" id="416450"/>
    <lineage>
        <taxon>Eukaryota</taxon>
        <taxon>Fungi</taxon>
        <taxon>Dikarya</taxon>
        <taxon>Ascomycota</taxon>
        <taxon>Pezizomycotina</taxon>
        <taxon>Eurotiomycetes</taxon>
        <taxon>Eurotiomycetidae</taxon>
        <taxon>Eurotiales</taxon>
        <taxon>Aspergillaceae</taxon>
        <taxon>Penicillium</taxon>
    </lineage>
</organism>
<dbReference type="EMBL" id="MDYN01000027">
    <property type="protein sequence ID" value="OQD81508.1"/>
    <property type="molecule type" value="Genomic_DNA"/>
</dbReference>
<reference evidence="18" key="1">
    <citation type="journal article" date="2017" name="Nat. Microbiol.">
        <title>Global analysis of biosynthetic gene clusters reveals vast potential of secondary metabolite production in Penicillium species.</title>
        <authorList>
            <person name="Nielsen J.C."/>
            <person name="Grijseels S."/>
            <person name="Prigent S."/>
            <person name="Ji B."/>
            <person name="Dainat J."/>
            <person name="Nielsen K.F."/>
            <person name="Frisvad J.C."/>
            <person name="Workman M."/>
            <person name="Nielsen J."/>
        </authorList>
    </citation>
    <scope>NUCLEOTIDE SEQUENCE [LARGE SCALE GENOMIC DNA]</scope>
    <source>
        <strain evidence="18">IBT 31811</strain>
    </source>
</reference>
<evidence type="ECO:0000256" key="13">
    <source>
        <dbReference type="ARBA" id="ARBA00044085"/>
    </source>
</evidence>
<evidence type="ECO:0000259" key="16">
    <source>
        <dbReference type="PROSITE" id="PS50157"/>
    </source>
</evidence>
<keyword evidence="4 14" id="KW-0863">Zinc-finger</keyword>
<feature type="compositionally biased region" description="Polar residues" evidence="15">
    <location>
        <begin position="13"/>
        <end position="24"/>
    </location>
</feature>
<evidence type="ECO:0000256" key="10">
    <source>
        <dbReference type="ARBA" id="ARBA00023163"/>
    </source>
</evidence>
<accession>A0A1V6PWV8</accession>
<proteinExistence type="predicted"/>
<keyword evidence="18" id="KW-1185">Reference proteome</keyword>
<evidence type="ECO:0000256" key="6">
    <source>
        <dbReference type="ARBA" id="ARBA00022969"/>
    </source>
</evidence>
<dbReference type="PANTHER" id="PTHR14003">
    <property type="entry name" value="TRANSCRIPTIONAL REPRESSOR PROTEIN YY"/>
    <property type="match status" value="1"/>
</dbReference>
<dbReference type="SMART" id="SM00355">
    <property type="entry name" value="ZnF_C2H2"/>
    <property type="match status" value="2"/>
</dbReference>
<protein>
    <recommendedName>
        <fullName evidence="13">C2H2 type master regulator of conidiophore development brlA</fullName>
    </recommendedName>
</protein>
<evidence type="ECO:0000256" key="7">
    <source>
        <dbReference type="ARBA" id="ARBA00023015"/>
    </source>
</evidence>
<comment type="subcellular location">
    <subcellularLocation>
        <location evidence="1">Nucleus</location>
    </subcellularLocation>
</comment>
<evidence type="ECO:0000256" key="12">
    <source>
        <dbReference type="ARBA" id="ARBA00023321"/>
    </source>
</evidence>
<dbReference type="AlphaFoldDB" id="A0A1V6PWV8"/>
<keyword evidence="2" id="KW-0479">Metal-binding</keyword>
<dbReference type="GO" id="GO:0008270">
    <property type="term" value="F:zinc ion binding"/>
    <property type="evidence" value="ECO:0007669"/>
    <property type="project" value="UniProtKB-KW"/>
</dbReference>
<evidence type="ECO:0000256" key="1">
    <source>
        <dbReference type="ARBA" id="ARBA00004123"/>
    </source>
</evidence>
<keyword evidence="10" id="KW-0804">Transcription</keyword>
<sequence length="302" mass="33992">MSPLTNPYDAPLTSYNTRPFDTSQILNGDSQESEICMSKQNKARSSSLSNSSRVSRALKGKRVHMCEYPGCPKVFTRAEHRRRHELSHQSRRQYTCAHPGCGKAFHRPDYLTQHMSRHSSSSPTVGRYCAKSDTSSRPSSIQEMQSHTIHSSPMPFQLEPNGYSRTWGSMDSSMTYSQYSPAQSQRHSPVSVDGHSSPYSYTNERSSSPLSNDTYTDHSIQYPASGLPVELVTNIDQYLRSILRPEAFALSHQQMNPTMWTAETIEMDPILTKPESPELSLYSWPPAHGLSYDNIIATLCCI</sequence>
<keyword evidence="5" id="KW-0862">Zinc</keyword>
<dbReference type="GO" id="GO:0000981">
    <property type="term" value="F:DNA-binding transcription factor activity, RNA polymerase II-specific"/>
    <property type="evidence" value="ECO:0007669"/>
    <property type="project" value="TreeGrafter"/>
</dbReference>
<dbReference type="GO" id="GO:0005667">
    <property type="term" value="C:transcription regulator complex"/>
    <property type="evidence" value="ECO:0007669"/>
    <property type="project" value="TreeGrafter"/>
</dbReference>
<dbReference type="SUPFAM" id="SSF57667">
    <property type="entry name" value="beta-beta-alpha zinc fingers"/>
    <property type="match status" value="1"/>
</dbReference>
<keyword evidence="11" id="KW-0539">Nucleus</keyword>
<dbReference type="GO" id="GO:0048315">
    <property type="term" value="P:conidium formation"/>
    <property type="evidence" value="ECO:0007669"/>
    <property type="project" value="UniProtKB-KW"/>
</dbReference>
<name>A0A1V6PWV8_9EURO</name>